<dbReference type="STRING" id="77586.A0A0D9XD44"/>
<dbReference type="HOGENOM" id="CLU_046489_0_0_1"/>
<reference evidence="6 7" key="1">
    <citation type="submission" date="2012-08" db="EMBL/GenBank/DDBJ databases">
        <title>Oryza genome evolution.</title>
        <authorList>
            <person name="Wing R.A."/>
        </authorList>
    </citation>
    <scope>NUCLEOTIDE SEQUENCE</scope>
</reference>
<dbReference type="InterPro" id="IPR016024">
    <property type="entry name" value="ARM-type_fold"/>
</dbReference>
<dbReference type="PANTHER" id="PTHR12537">
    <property type="entry name" value="RNA BINDING PROTEIN PUMILIO-RELATED"/>
    <property type="match status" value="1"/>
</dbReference>
<dbReference type="PROSITE" id="PS50302">
    <property type="entry name" value="PUM"/>
    <property type="match status" value="1"/>
</dbReference>
<dbReference type="SMART" id="SM00025">
    <property type="entry name" value="Pumilio"/>
    <property type="match status" value="5"/>
</dbReference>
<dbReference type="SUPFAM" id="SSF48371">
    <property type="entry name" value="ARM repeat"/>
    <property type="match status" value="1"/>
</dbReference>
<evidence type="ECO:0000256" key="1">
    <source>
        <dbReference type="ARBA" id="ARBA00022737"/>
    </source>
</evidence>
<feature type="domain" description="PUM-HD" evidence="5">
    <location>
        <begin position="139"/>
        <end position="455"/>
    </location>
</feature>
<keyword evidence="1" id="KW-0677">Repeat</keyword>
<evidence type="ECO:0000256" key="4">
    <source>
        <dbReference type="SAM" id="MobiDB-lite"/>
    </source>
</evidence>
<dbReference type="GO" id="GO:0003729">
    <property type="term" value="F:mRNA binding"/>
    <property type="evidence" value="ECO:0007669"/>
    <property type="project" value="TreeGrafter"/>
</dbReference>
<keyword evidence="2" id="KW-0810">Translation regulation</keyword>
<dbReference type="GO" id="GO:0005737">
    <property type="term" value="C:cytoplasm"/>
    <property type="evidence" value="ECO:0007669"/>
    <property type="project" value="TreeGrafter"/>
</dbReference>
<dbReference type="Gramene" id="LPERR09G05540.1">
    <property type="protein sequence ID" value="LPERR09G05540.1"/>
    <property type="gene ID" value="LPERR09G05540"/>
</dbReference>
<dbReference type="PROSITE" id="PS50303">
    <property type="entry name" value="PUM_HD"/>
    <property type="match status" value="1"/>
</dbReference>
<dbReference type="AlphaFoldDB" id="A0A0D9XD44"/>
<sequence length="462" mass="51275">MAAPPPTGKGKEVVVVTSEAAEDDDDRRISEVENDEDKMFSELTQQMEVLRLLGLGNEPSRRREEEEDDVASTSSSEPAANLRHRVVAPAMMMPGGIWADTSAAAPSPCWTPRPRHGGGGDTRRDHNHGISGGGRADLAPAAALPPFAGQRTARRRGNHLVGGGEGEKIVAYLAANEEMVLHTLFHAPLNEAHLVADTIVDYAVDIMDNVHGQRLLTCVLNNCCFELHEAIVARITQHRDRSDGVVRMIKTCRSRKSCQLVRDAIVPWVMRSSKMQNLVLVDAMVENCIEIACHPNGLLFLQNCLECVALEEKYKIFTQVSINSLYLAKHRSGNYIVQDVLELGDMPHLEIIASCFKTHYVDLAQQKYSSRVVEKCLRVFGELEQGLIICELIVDLDNFRDLVTDEVANYVISTALLTCTEPIRDILANAILSLQNVNQRHPHCLKIFDILSKLGYTEQLLK</sequence>
<dbReference type="Gene3D" id="1.25.10.10">
    <property type="entry name" value="Leucine-rich Repeat Variant"/>
    <property type="match status" value="1"/>
</dbReference>
<dbReference type="InterPro" id="IPR011989">
    <property type="entry name" value="ARM-like"/>
</dbReference>
<dbReference type="eggNOG" id="KOG2049">
    <property type="taxonomic scope" value="Eukaryota"/>
</dbReference>
<accession>A0A0D9XD44</accession>
<feature type="repeat" description="Pumilio" evidence="3">
    <location>
        <begin position="350"/>
        <end position="395"/>
    </location>
</feature>
<feature type="region of interest" description="Disordered" evidence="4">
    <location>
        <begin position="52"/>
        <end position="82"/>
    </location>
</feature>
<dbReference type="InterPro" id="IPR001313">
    <property type="entry name" value="Pumilio_RNA-bd_rpt"/>
</dbReference>
<organism evidence="6 7">
    <name type="scientific">Leersia perrieri</name>
    <dbReference type="NCBI Taxonomy" id="77586"/>
    <lineage>
        <taxon>Eukaryota</taxon>
        <taxon>Viridiplantae</taxon>
        <taxon>Streptophyta</taxon>
        <taxon>Embryophyta</taxon>
        <taxon>Tracheophyta</taxon>
        <taxon>Spermatophyta</taxon>
        <taxon>Magnoliopsida</taxon>
        <taxon>Liliopsida</taxon>
        <taxon>Poales</taxon>
        <taxon>Poaceae</taxon>
        <taxon>BOP clade</taxon>
        <taxon>Oryzoideae</taxon>
        <taxon>Oryzeae</taxon>
        <taxon>Oryzinae</taxon>
        <taxon>Leersia</taxon>
    </lineage>
</organism>
<dbReference type="EnsemblPlants" id="LPERR09G05540.1">
    <property type="protein sequence ID" value="LPERR09G05540.1"/>
    <property type="gene ID" value="LPERR09G05540"/>
</dbReference>
<evidence type="ECO:0000259" key="5">
    <source>
        <dbReference type="PROSITE" id="PS50303"/>
    </source>
</evidence>
<feature type="region of interest" description="Disordered" evidence="4">
    <location>
        <begin position="104"/>
        <end position="140"/>
    </location>
</feature>
<dbReference type="InterPro" id="IPR033133">
    <property type="entry name" value="PUM-HD"/>
</dbReference>
<dbReference type="Pfam" id="PF00806">
    <property type="entry name" value="PUF"/>
    <property type="match status" value="3"/>
</dbReference>
<proteinExistence type="predicted"/>
<feature type="region of interest" description="Disordered" evidence="4">
    <location>
        <begin position="1"/>
        <end position="39"/>
    </location>
</feature>
<evidence type="ECO:0000256" key="3">
    <source>
        <dbReference type="PROSITE-ProRule" id="PRU00317"/>
    </source>
</evidence>
<dbReference type="PANTHER" id="PTHR12537:SF134">
    <property type="entry name" value="PUM-HD DOMAIN-CONTAINING PROTEIN"/>
    <property type="match status" value="1"/>
</dbReference>
<dbReference type="Proteomes" id="UP000032180">
    <property type="component" value="Chromosome 9"/>
</dbReference>
<name>A0A0D9XD44_9ORYZ</name>
<keyword evidence="7" id="KW-1185">Reference proteome</keyword>
<protein>
    <recommendedName>
        <fullName evidence="5">PUM-HD domain-containing protein</fullName>
    </recommendedName>
</protein>
<evidence type="ECO:0000256" key="2">
    <source>
        <dbReference type="ARBA" id="ARBA00022845"/>
    </source>
</evidence>
<evidence type="ECO:0000313" key="7">
    <source>
        <dbReference type="Proteomes" id="UP000032180"/>
    </source>
</evidence>
<reference evidence="7" key="2">
    <citation type="submission" date="2013-12" db="EMBL/GenBank/DDBJ databases">
        <authorList>
            <person name="Yu Y."/>
            <person name="Lee S."/>
            <person name="de Baynast K."/>
            <person name="Wissotski M."/>
            <person name="Liu L."/>
            <person name="Talag J."/>
            <person name="Goicoechea J."/>
            <person name="Angelova A."/>
            <person name="Jetty R."/>
            <person name="Kudrna D."/>
            <person name="Golser W."/>
            <person name="Rivera L."/>
            <person name="Zhang J."/>
            <person name="Wing R."/>
        </authorList>
    </citation>
    <scope>NUCLEOTIDE SEQUENCE</scope>
</reference>
<reference evidence="6" key="3">
    <citation type="submission" date="2015-04" db="UniProtKB">
        <authorList>
            <consortium name="EnsemblPlants"/>
        </authorList>
    </citation>
    <scope>IDENTIFICATION</scope>
</reference>
<dbReference type="GO" id="GO:0006417">
    <property type="term" value="P:regulation of translation"/>
    <property type="evidence" value="ECO:0007669"/>
    <property type="project" value="UniProtKB-KW"/>
</dbReference>
<evidence type="ECO:0000313" key="6">
    <source>
        <dbReference type="EnsemblPlants" id="LPERR09G05540.1"/>
    </source>
</evidence>